<feature type="domain" description="ISXO2-like transposase" evidence="1">
    <location>
        <begin position="137"/>
        <end position="283"/>
    </location>
</feature>
<dbReference type="RefSeq" id="WP_233395542.1">
    <property type="nucleotide sequence ID" value="NZ_JAJTWT010000032.1"/>
</dbReference>
<accession>A0ABS8XM59</accession>
<protein>
    <submittedName>
        <fullName evidence="2">IS1595 family transposase</fullName>
    </submittedName>
</protein>
<evidence type="ECO:0000313" key="3">
    <source>
        <dbReference type="Proteomes" id="UP001201463"/>
    </source>
</evidence>
<dbReference type="Pfam" id="PF12760">
    <property type="entry name" value="Zn_ribbon_IS1595"/>
    <property type="match status" value="1"/>
</dbReference>
<proteinExistence type="predicted"/>
<name>A0ABS8XM59_9BURK</name>
<evidence type="ECO:0000313" key="2">
    <source>
        <dbReference type="EMBL" id="MCE4540800.1"/>
    </source>
</evidence>
<organism evidence="2 3">
    <name type="scientific">Pelomonas caseinilytica</name>
    <dbReference type="NCBI Taxonomy" id="2906763"/>
    <lineage>
        <taxon>Bacteria</taxon>
        <taxon>Pseudomonadati</taxon>
        <taxon>Pseudomonadota</taxon>
        <taxon>Betaproteobacteria</taxon>
        <taxon>Burkholderiales</taxon>
        <taxon>Sphaerotilaceae</taxon>
        <taxon>Roseateles</taxon>
    </lineage>
</organism>
<comment type="caution">
    <text evidence="2">The sequence shown here is derived from an EMBL/GenBank/DDBJ whole genome shotgun (WGS) entry which is preliminary data.</text>
</comment>
<reference evidence="2 3" key="1">
    <citation type="submission" date="2021-12" db="EMBL/GenBank/DDBJ databases">
        <title>Genome seq of p7.</title>
        <authorList>
            <person name="Seo T."/>
        </authorList>
    </citation>
    <scope>NUCLEOTIDE SEQUENCE [LARGE SCALE GENOMIC DNA]</scope>
    <source>
        <strain evidence="2 3">P7</strain>
    </source>
</reference>
<sequence length="318" mass="34968">MAMNRIQFQPGMSLPEFNRSFGTEAQCEQALMAARWPDGWRCPRCDHDAHYKLARQSHGLFQCQACQHQTSLTAGTLMADTKLALTTWFLAIHLIGQAKNGMSSLELKRQLGVSYPTAWLLHHKILAAMAQREAEHRLDGAVQLDDAYLGGERAGGKAGRGSENKVPFVAAVSLDAAGRPRHLKLTPVTGFTSQALEAWAKAHLLPGTRVLSDGLSCFAAVAAAGCLHEAVVVGQRLPRELPQFHWVNTVLGNLKTALAGTHHAFDFAKYAASYLAGFAYRFNRRFDLRALSARLIVDVARCQPRAERVIRGYAEIHC</sequence>
<dbReference type="Proteomes" id="UP001201463">
    <property type="component" value="Unassembled WGS sequence"/>
</dbReference>
<evidence type="ECO:0000259" key="1">
    <source>
        <dbReference type="SMART" id="SM01126"/>
    </source>
</evidence>
<dbReference type="InterPro" id="IPR024445">
    <property type="entry name" value="Tnp_ISXO2-like"/>
</dbReference>
<dbReference type="InterPro" id="IPR024442">
    <property type="entry name" value="Transposase_Zn_ribbon"/>
</dbReference>
<dbReference type="Pfam" id="PF12762">
    <property type="entry name" value="DDE_Tnp_IS1595"/>
    <property type="match status" value="1"/>
</dbReference>
<dbReference type="NCBIfam" id="NF033547">
    <property type="entry name" value="transpos_IS1595"/>
    <property type="match status" value="1"/>
</dbReference>
<keyword evidence="3" id="KW-1185">Reference proteome</keyword>
<dbReference type="SMART" id="SM01126">
    <property type="entry name" value="DDE_Tnp_IS1595"/>
    <property type="match status" value="1"/>
</dbReference>
<gene>
    <name evidence="2" type="ORF">LXT12_26600</name>
</gene>
<dbReference type="EMBL" id="JAJTWT010000032">
    <property type="protein sequence ID" value="MCE4540800.1"/>
    <property type="molecule type" value="Genomic_DNA"/>
</dbReference>